<feature type="domain" description="Blue (type 1) copper" evidence="11">
    <location>
        <begin position="30"/>
        <end position="116"/>
    </location>
</feature>
<evidence type="ECO:0000256" key="4">
    <source>
        <dbReference type="ARBA" id="ARBA00022448"/>
    </source>
</evidence>
<name>A0ABV6ABE8_9HYPH</name>
<keyword evidence="5" id="KW-0479">Metal-binding</keyword>
<evidence type="ECO:0000256" key="2">
    <source>
        <dbReference type="ARBA" id="ARBA00004418"/>
    </source>
</evidence>
<dbReference type="Proteomes" id="UP001589692">
    <property type="component" value="Unassembled WGS sequence"/>
</dbReference>
<organism evidence="12 13">
    <name type="scientific">Rhizobium puerariae</name>
    <dbReference type="NCBI Taxonomy" id="1585791"/>
    <lineage>
        <taxon>Bacteria</taxon>
        <taxon>Pseudomonadati</taxon>
        <taxon>Pseudomonadota</taxon>
        <taxon>Alphaproteobacteria</taxon>
        <taxon>Hyphomicrobiales</taxon>
        <taxon>Rhizobiaceae</taxon>
        <taxon>Rhizobium/Agrobacterium group</taxon>
        <taxon>Rhizobium</taxon>
    </lineage>
</organism>
<sequence length="148" mass="15253">MKKTLASLLGTVIIVAACGTAATAADFEVHMLNKGKDGAMVFEPSSLKIAKGDTVTFVPTDKSHNAETIDGLIPDGATPFKGKMNESIKVTFDVEGAYAVKCSPHVGMGMIGLVVVGDAPANLEAIKAAKLPKKARERLDADIAAAGV</sequence>
<dbReference type="InterPro" id="IPR001235">
    <property type="entry name" value="Copper_blue_Plastocyanin"/>
</dbReference>
<dbReference type="InterPro" id="IPR000923">
    <property type="entry name" value="BlueCu_1"/>
</dbReference>
<keyword evidence="7" id="KW-0249">Electron transport</keyword>
<keyword evidence="8" id="KW-0186">Copper</keyword>
<feature type="chain" id="PRO_5047027188" description="Pseudoazurin" evidence="10">
    <location>
        <begin position="25"/>
        <end position="148"/>
    </location>
</feature>
<evidence type="ECO:0000256" key="10">
    <source>
        <dbReference type="SAM" id="SignalP"/>
    </source>
</evidence>
<dbReference type="PROSITE" id="PS00196">
    <property type="entry name" value="COPPER_BLUE"/>
    <property type="match status" value="1"/>
</dbReference>
<keyword evidence="4" id="KW-0813">Transport</keyword>
<keyword evidence="13" id="KW-1185">Reference proteome</keyword>
<dbReference type="EMBL" id="JBHMAA010000006">
    <property type="protein sequence ID" value="MFB9947940.1"/>
    <property type="molecule type" value="Genomic_DNA"/>
</dbReference>
<dbReference type="PROSITE" id="PS51257">
    <property type="entry name" value="PROKAR_LIPOPROTEIN"/>
    <property type="match status" value="1"/>
</dbReference>
<gene>
    <name evidence="12" type="ORF">ACFFP0_03720</name>
</gene>
<evidence type="ECO:0000313" key="12">
    <source>
        <dbReference type="EMBL" id="MFB9947940.1"/>
    </source>
</evidence>
<dbReference type="InterPro" id="IPR012745">
    <property type="entry name" value="Pseudoazurin"/>
</dbReference>
<protein>
    <recommendedName>
        <fullName evidence="3 9">Pseudoazurin</fullName>
    </recommendedName>
</protein>
<evidence type="ECO:0000256" key="7">
    <source>
        <dbReference type="ARBA" id="ARBA00022982"/>
    </source>
</evidence>
<dbReference type="PRINTS" id="PR00155">
    <property type="entry name" value="AMICYANIN"/>
</dbReference>
<dbReference type="PRINTS" id="PR00156">
    <property type="entry name" value="COPPERBLUE"/>
</dbReference>
<evidence type="ECO:0000259" key="11">
    <source>
        <dbReference type="Pfam" id="PF00127"/>
    </source>
</evidence>
<dbReference type="InterPro" id="IPR008972">
    <property type="entry name" value="Cupredoxin"/>
</dbReference>
<accession>A0ABV6ABE8</accession>
<evidence type="ECO:0000256" key="3">
    <source>
        <dbReference type="ARBA" id="ARBA00016984"/>
    </source>
</evidence>
<keyword evidence="6" id="KW-0574">Periplasm</keyword>
<comment type="cofactor">
    <cofactor evidence="1">
        <name>Cu cation</name>
        <dbReference type="ChEBI" id="CHEBI:23378"/>
    </cofactor>
</comment>
<dbReference type="NCBIfam" id="TIGR02375">
    <property type="entry name" value="pseudoazurin"/>
    <property type="match status" value="1"/>
</dbReference>
<dbReference type="Pfam" id="PF00127">
    <property type="entry name" value="Copper-bind"/>
    <property type="match status" value="1"/>
</dbReference>
<evidence type="ECO:0000256" key="5">
    <source>
        <dbReference type="ARBA" id="ARBA00022723"/>
    </source>
</evidence>
<comment type="subcellular location">
    <subcellularLocation>
        <location evidence="2">Periplasm</location>
    </subcellularLocation>
</comment>
<comment type="caution">
    <text evidence="12">The sequence shown here is derived from an EMBL/GenBank/DDBJ whole genome shotgun (WGS) entry which is preliminary data.</text>
</comment>
<dbReference type="SUPFAM" id="SSF49503">
    <property type="entry name" value="Cupredoxins"/>
    <property type="match status" value="1"/>
</dbReference>
<dbReference type="InterPro" id="IPR028871">
    <property type="entry name" value="BlueCu_1_BS"/>
</dbReference>
<evidence type="ECO:0000256" key="9">
    <source>
        <dbReference type="NCBIfam" id="TIGR02375"/>
    </source>
</evidence>
<dbReference type="RefSeq" id="WP_377256410.1">
    <property type="nucleotide sequence ID" value="NZ_JBHMAA010000006.1"/>
</dbReference>
<evidence type="ECO:0000256" key="1">
    <source>
        <dbReference type="ARBA" id="ARBA00001935"/>
    </source>
</evidence>
<evidence type="ECO:0000256" key="8">
    <source>
        <dbReference type="ARBA" id="ARBA00023008"/>
    </source>
</evidence>
<proteinExistence type="predicted"/>
<dbReference type="InterPro" id="IPR002386">
    <property type="entry name" value="Amicyanin/Pseudoazurin"/>
</dbReference>
<keyword evidence="10" id="KW-0732">Signal</keyword>
<dbReference type="CDD" id="cd04218">
    <property type="entry name" value="Pseudoazurin"/>
    <property type="match status" value="1"/>
</dbReference>
<dbReference type="Gene3D" id="2.60.40.420">
    <property type="entry name" value="Cupredoxins - blue copper proteins"/>
    <property type="match status" value="1"/>
</dbReference>
<feature type="signal peptide" evidence="10">
    <location>
        <begin position="1"/>
        <end position="24"/>
    </location>
</feature>
<evidence type="ECO:0000313" key="13">
    <source>
        <dbReference type="Proteomes" id="UP001589692"/>
    </source>
</evidence>
<evidence type="ECO:0000256" key="6">
    <source>
        <dbReference type="ARBA" id="ARBA00022764"/>
    </source>
</evidence>
<reference evidence="12 13" key="1">
    <citation type="submission" date="2024-09" db="EMBL/GenBank/DDBJ databases">
        <authorList>
            <person name="Sun Q."/>
            <person name="Mori K."/>
        </authorList>
    </citation>
    <scope>NUCLEOTIDE SEQUENCE [LARGE SCALE GENOMIC DNA]</scope>
    <source>
        <strain evidence="12 13">TBRC 4938</strain>
    </source>
</reference>